<evidence type="ECO:0000256" key="14">
    <source>
        <dbReference type="ARBA" id="ARBA00022771"/>
    </source>
</evidence>
<dbReference type="FunFam" id="3.30.60.20:FF:000003">
    <property type="entry name" value="Protein kinase C delta"/>
    <property type="match status" value="1"/>
</dbReference>
<evidence type="ECO:0000259" key="27">
    <source>
        <dbReference type="PROSITE" id="PS50010"/>
    </source>
</evidence>
<dbReference type="PROSITE" id="PS50003">
    <property type="entry name" value="PH_DOMAIN"/>
    <property type="match status" value="2"/>
</dbReference>
<dbReference type="FunFam" id="3.30.200.20:FF:000360">
    <property type="entry name" value="Protein kinase C"/>
    <property type="match status" value="1"/>
</dbReference>
<dbReference type="CDD" id="cd00160">
    <property type="entry name" value="RhoGEF"/>
    <property type="match status" value="1"/>
</dbReference>
<dbReference type="InterPro" id="IPR011009">
    <property type="entry name" value="Kinase-like_dom_sf"/>
</dbReference>
<dbReference type="PROSITE" id="PS50178">
    <property type="entry name" value="ZF_FYVE"/>
    <property type="match status" value="1"/>
</dbReference>
<evidence type="ECO:0000256" key="16">
    <source>
        <dbReference type="ARBA" id="ARBA00022833"/>
    </source>
</evidence>
<dbReference type="CDD" id="cd20834">
    <property type="entry name" value="C1_nPKC_theta-like_rpt1"/>
    <property type="match status" value="1"/>
</dbReference>
<dbReference type="InterPro" id="IPR013083">
    <property type="entry name" value="Znf_RING/FYVE/PHD"/>
</dbReference>
<dbReference type="STRING" id="52904.ENSSMAP00000018310"/>
<evidence type="ECO:0000256" key="25">
    <source>
        <dbReference type="SAM" id="MobiDB-lite"/>
    </source>
</evidence>
<comment type="cofactor">
    <cofactor evidence="1">
        <name>Mg(2+)</name>
        <dbReference type="ChEBI" id="CHEBI:18420"/>
    </cofactor>
</comment>
<comment type="catalytic activity">
    <reaction evidence="21">
        <text>L-threonyl-[protein] + ATP = O-phospho-L-threonyl-[protein] + ADP + H(+)</text>
        <dbReference type="Rhea" id="RHEA:46608"/>
        <dbReference type="Rhea" id="RHEA-COMP:11060"/>
        <dbReference type="Rhea" id="RHEA-COMP:11605"/>
        <dbReference type="ChEBI" id="CHEBI:15378"/>
        <dbReference type="ChEBI" id="CHEBI:30013"/>
        <dbReference type="ChEBI" id="CHEBI:30616"/>
        <dbReference type="ChEBI" id="CHEBI:61977"/>
        <dbReference type="ChEBI" id="CHEBI:456216"/>
        <dbReference type="EC" id="2.7.11.13"/>
    </reaction>
</comment>
<dbReference type="Proteomes" id="UP000246464">
    <property type="component" value="Chromosome 6"/>
</dbReference>
<dbReference type="FunFam" id="2.60.40.150:FF:000049">
    <property type="entry name" value="Protein kinase C delta type"/>
    <property type="match status" value="1"/>
</dbReference>
<keyword evidence="16" id="KW-0862">Zinc</keyword>
<reference evidence="32 33" key="1">
    <citation type="submission" date="2017-12" db="EMBL/GenBank/DDBJ databases">
        <title>Integrating genomic resources of turbot (Scophthalmus maximus) in depth evaluation of genetic and physical mapping variation across individuals.</title>
        <authorList>
            <person name="Martinez P."/>
        </authorList>
    </citation>
    <scope>NUCLEOTIDE SEQUENCE [LARGE SCALE GENOMIC DNA]</scope>
</reference>
<feature type="binding site" evidence="24">
    <location>
        <position position="1925"/>
    </location>
    <ligand>
        <name>ATP</name>
        <dbReference type="ChEBI" id="CHEBI:30616"/>
    </ligand>
</feature>
<feature type="domain" description="DH" evidence="27">
    <location>
        <begin position="984"/>
        <end position="1174"/>
    </location>
</feature>
<keyword evidence="5" id="KW-1003">Cell membrane</keyword>
<dbReference type="Gene3D" id="2.60.40.150">
    <property type="entry name" value="C2 domain"/>
    <property type="match status" value="1"/>
</dbReference>
<dbReference type="InterPro" id="IPR017455">
    <property type="entry name" value="Znf_FYVE-rel"/>
</dbReference>
<dbReference type="EMBL" id="CP026248">
    <property type="protein sequence ID" value="AWP03259.1"/>
    <property type="molecule type" value="Genomic_DNA"/>
</dbReference>
<keyword evidence="18" id="KW-0460">Magnesium</keyword>
<dbReference type="CDD" id="cd20837">
    <property type="entry name" value="C1_nPKC_theta-like_rpt2"/>
    <property type="match status" value="1"/>
</dbReference>
<evidence type="ECO:0000256" key="24">
    <source>
        <dbReference type="PROSITE-ProRule" id="PRU10141"/>
    </source>
</evidence>
<dbReference type="InterPro" id="IPR017441">
    <property type="entry name" value="Protein_kinase_ATP_BS"/>
</dbReference>
<feature type="compositionally biased region" description="Low complexity" evidence="25">
    <location>
        <begin position="764"/>
        <end position="776"/>
    </location>
</feature>
<feature type="compositionally biased region" description="Acidic residues" evidence="25">
    <location>
        <begin position="369"/>
        <end position="381"/>
    </location>
</feature>
<evidence type="ECO:0000256" key="12">
    <source>
        <dbReference type="ARBA" id="ARBA00022737"/>
    </source>
</evidence>
<keyword evidence="12" id="KW-0677">Repeat</keyword>
<dbReference type="Gene3D" id="2.30.29.30">
    <property type="entry name" value="Pleckstrin-homology domain (PH domain)/Phosphotyrosine-binding domain (PTB)"/>
    <property type="match status" value="2"/>
</dbReference>
<evidence type="ECO:0000256" key="5">
    <source>
        <dbReference type="ARBA" id="ARBA00022475"/>
    </source>
</evidence>
<dbReference type="Pfam" id="PF00169">
    <property type="entry name" value="PH"/>
    <property type="match status" value="2"/>
</dbReference>
<dbReference type="GO" id="GO:0005085">
    <property type="term" value="F:guanyl-nucleotide exchange factor activity"/>
    <property type="evidence" value="ECO:0007669"/>
    <property type="project" value="UniProtKB-KW"/>
</dbReference>
<dbReference type="SUPFAM" id="SSF48065">
    <property type="entry name" value="DBL homology domain (DH-domain)"/>
    <property type="match status" value="1"/>
</dbReference>
<dbReference type="InterPro" id="IPR020454">
    <property type="entry name" value="DAG/PE-bd"/>
</dbReference>
<feature type="compositionally biased region" description="Basic and acidic residues" evidence="25">
    <location>
        <begin position="103"/>
        <end position="146"/>
    </location>
</feature>
<comment type="similarity">
    <text evidence="4">Belongs to the protein kinase superfamily. AGC Ser/Thr protein kinase family. PKC subfamily.</text>
</comment>
<keyword evidence="13 24" id="KW-0547">Nucleotide-binding</keyword>
<keyword evidence="14 23" id="KW-0863">Zinc-finger</keyword>
<dbReference type="GO" id="GO:0007165">
    <property type="term" value="P:signal transduction"/>
    <property type="evidence" value="ECO:0007669"/>
    <property type="project" value="UniProtKB-ARBA"/>
</dbReference>
<dbReference type="PROSITE" id="PS50010">
    <property type="entry name" value="DH_2"/>
    <property type="match status" value="1"/>
</dbReference>
<feature type="domain" description="PH" evidence="26">
    <location>
        <begin position="1445"/>
        <end position="1545"/>
    </location>
</feature>
<dbReference type="Pfam" id="PF01363">
    <property type="entry name" value="FYVE"/>
    <property type="match status" value="1"/>
</dbReference>
<dbReference type="PROSITE" id="PS50011">
    <property type="entry name" value="PROTEIN_KINASE_DOM"/>
    <property type="match status" value="1"/>
</dbReference>
<dbReference type="SMART" id="SM00109">
    <property type="entry name" value="C1"/>
    <property type="match status" value="2"/>
</dbReference>
<feature type="compositionally biased region" description="Pro residues" evidence="25">
    <location>
        <begin position="71"/>
        <end position="80"/>
    </location>
</feature>
<feature type="domain" description="FYVE-type" evidence="30">
    <location>
        <begin position="1331"/>
        <end position="1390"/>
    </location>
</feature>
<evidence type="ECO:0000313" key="32">
    <source>
        <dbReference type="EMBL" id="AWP03259.1"/>
    </source>
</evidence>
<dbReference type="InterPro" id="IPR035892">
    <property type="entry name" value="C2_domain_sf"/>
</dbReference>
<evidence type="ECO:0000256" key="11">
    <source>
        <dbReference type="ARBA" id="ARBA00022723"/>
    </source>
</evidence>
<evidence type="ECO:0000256" key="2">
    <source>
        <dbReference type="ARBA" id="ARBA00004202"/>
    </source>
</evidence>
<keyword evidence="19" id="KW-0472">Membrane</keyword>
<dbReference type="SMART" id="SM00220">
    <property type="entry name" value="S_TKc"/>
    <property type="match status" value="1"/>
</dbReference>
<dbReference type="InterPro" id="IPR000719">
    <property type="entry name" value="Prot_kinase_dom"/>
</dbReference>
<evidence type="ECO:0000256" key="15">
    <source>
        <dbReference type="ARBA" id="ARBA00022777"/>
    </source>
</evidence>
<dbReference type="PROSITE" id="PS00479">
    <property type="entry name" value="ZF_DAG_PE_1"/>
    <property type="match status" value="1"/>
</dbReference>
<dbReference type="GO" id="GO:0005856">
    <property type="term" value="C:cytoskeleton"/>
    <property type="evidence" value="ECO:0007669"/>
    <property type="project" value="UniProtKB-SubCell"/>
</dbReference>
<dbReference type="PRINTS" id="PR00008">
    <property type="entry name" value="DAGPEDOMAIN"/>
</dbReference>
<feature type="domain" description="Phorbol-ester/DAG-type" evidence="29">
    <location>
        <begin position="1772"/>
        <end position="1822"/>
    </location>
</feature>
<evidence type="ECO:0000256" key="13">
    <source>
        <dbReference type="ARBA" id="ARBA00022741"/>
    </source>
</evidence>
<keyword evidence="7" id="KW-0723">Serine/threonine-protein kinase</keyword>
<dbReference type="InterPro" id="IPR000219">
    <property type="entry name" value="DH_dom"/>
</dbReference>
<dbReference type="SMART" id="SM00233">
    <property type="entry name" value="PH"/>
    <property type="match status" value="2"/>
</dbReference>
<gene>
    <name evidence="32" type="ORF">SMAX5B_014389</name>
</gene>
<dbReference type="SUPFAM" id="SSF49562">
    <property type="entry name" value="C2 domain (Calcium/lipid-binding domain, CaLB)"/>
    <property type="match status" value="1"/>
</dbReference>
<dbReference type="InterPro" id="IPR017892">
    <property type="entry name" value="Pkinase_C"/>
</dbReference>
<dbReference type="SMART" id="SM00133">
    <property type="entry name" value="S_TK_X"/>
    <property type="match status" value="1"/>
</dbReference>
<dbReference type="SMART" id="SM00325">
    <property type="entry name" value="RhoGEF"/>
    <property type="match status" value="1"/>
</dbReference>
<dbReference type="InterPro" id="IPR001849">
    <property type="entry name" value="PH_domain"/>
</dbReference>
<evidence type="ECO:0000256" key="6">
    <source>
        <dbReference type="ARBA" id="ARBA00022490"/>
    </source>
</evidence>
<dbReference type="InterPro" id="IPR035899">
    <property type="entry name" value="DBL_dom_sf"/>
</dbReference>
<dbReference type="PANTHER" id="PTHR12673">
    <property type="entry name" value="FACIOGENITAL DYSPLASIA PROTEIN"/>
    <property type="match status" value="1"/>
</dbReference>
<dbReference type="InterPro" id="IPR002219">
    <property type="entry name" value="PKC_DAG/PE"/>
</dbReference>
<dbReference type="Gene3D" id="3.30.60.20">
    <property type="match status" value="2"/>
</dbReference>
<comment type="catalytic activity">
    <reaction evidence="22">
        <text>L-seryl-[protein] + ATP = O-phospho-L-seryl-[protein] + ADP + H(+)</text>
        <dbReference type="Rhea" id="RHEA:17989"/>
        <dbReference type="Rhea" id="RHEA-COMP:9863"/>
        <dbReference type="Rhea" id="RHEA-COMP:11604"/>
        <dbReference type="ChEBI" id="CHEBI:15378"/>
        <dbReference type="ChEBI" id="CHEBI:29999"/>
        <dbReference type="ChEBI" id="CHEBI:30616"/>
        <dbReference type="ChEBI" id="CHEBI:83421"/>
        <dbReference type="ChEBI" id="CHEBI:456216"/>
        <dbReference type="EC" id="2.7.11.13"/>
    </reaction>
</comment>
<evidence type="ECO:0000259" key="29">
    <source>
        <dbReference type="PROSITE" id="PS50081"/>
    </source>
</evidence>
<evidence type="ECO:0000256" key="3">
    <source>
        <dbReference type="ARBA" id="ARBA00004245"/>
    </source>
</evidence>
<evidence type="ECO:0000313" key="33">
    <source>
        <dbReference type="Proteomes" id="UP000246464"/>
    </source>
</evidence>
<evidence type="ECO:0000256" key="10">
    <source>
        <dbReference type="ARBA" id="ARBA00022679"/>
    </source>
</evidence>
<feature type="region of interest" description="Disordered" evidence="25">
    <location>
        <begin position="919"/>
        <end position="977"/>
    </location>
</feature>
<evidence type="ECO:0000256" key="20">
    <source>
        <dbReference type="ARBA" id="ARBA00023212"/>
    </source>
</evidence>
<keyword evidence="6" id="KW-0963">Cytoplasm</keyword>
<feature type="compositionally biased region" description="Acidic residues" evidence="25">
    <location>
        <begin position="207"/>
        <end position="218"/>
    </location>
</feature>
<evidence type="ECO:0000259" key="30">
    <source>
        <dbReference type="PROSITE" id="PS50178"/>
    </source>
</evidence>
<dbReference type="Gene3D" id="3.30.40.10">
    <property type="entry name" value="Zinc/RING finger domain, C3HC4 (zinc finger)"/>
    <property type="match status" value="1"/>
</dbReference>
<evidence type="ECO:0000259" key="26">
    <source>
        <dbReference type="PROSITE" id="PS50003"/>
    </source>
</evidence>
<dbReference type="CDD" id="cd15742">
    <property type="entry name" value="FYVE_FGD5"/>
    <property type="match status" value="1"/>
</dbReference>
<feature type="region of interest" description="Disordered" evidence="25">
    <location>
        <begin position="762"/>
        <end position="815"/>
    </location>
</feature>
<dbReference type="GO" id="GO:0005737">
    <property type="term" value="C:cytoplasm"/>
    <property type="evidence" value="ECO:0007669"/>
    <property type="project" value="TreeGrafter"/>
</dbReference>
<keyword evidence="11" id="KW-0479">Metal-binding</keyword>
<keyword evidence="9" id="KW-0344">Guanine-nucleotide releasing factor</keyword>
<evidence type="ECO:0000259" key="31">
    <source>
        <dbReference type="PROSITE" id="PS51285"/>
    </source>
</evidence>
<dbReference type="GO" id="GO:0005886">
    <property type="term" value="C:plasma membrane"/>
    <property type="evidence" value="ECO:0007669"/>
    <property type="project" value="UniProtKB-SubCell"/>
</dbReference>
<dbReference type="Gene3D" id="3.30.200.20">
    <property type="entry name" value="Phosphorylase Kinase, domain 1"/>
    <property type="match status" value="1"/>
</dbReference>
<feature type="domain" description="Protein kinase" evidence="28">
    <location>
        <begin position="1896"/>
        <end position="2150"/>
    </location>
</feature>
<dbReference type="Pfam" id="PF21494">
    <property type="entry name" value="PKC_C2"/>
    <property type="match status" value="1"/>
</dbReference>
<comment type="subcellular location">
    <subcellularLocation>
        <location evidence="2">Cell membrane</location>
        <topology evidence="2">Peripheral membrane protein</topology>
    </subcellularLocation>
    <subcellularLocation>
        <location evidence="3">Cytoplasm</location>
        <location evidence="3">Cytoskeleton</location>
    </subcellularLocation>
</comment>
<evidence type="ECO:0000256" key="21">
    <source>
        <dbReference type="ARBA" id="ARBA00047272"/>
    </source>
</evidence>
<dbReference type="GO" id="GO:0008270">
    <property type="term" value="F:zinc ion binding"/>
    <property type="evidence" value="ECO:0007669"/>
    <property type="project" value="UniProtKB-KW"/>
</dbReference>
<evidence type="ECO:0000256" key="19">
    <source>
        <dbReference type="ARBA" id="ARBA00023136"/>
    </source>
</evidence>
<keyword evidence="10" id="KW-0808">Transferase</keyword>
<dbReference type="Pfam" id="PF00621">
    <property type="entry name" value="RhoGEF"/>
    <property type="match status" value="1"/>
</dbReference>
<keyword evidence="17 24" id="KW-0067">ATP-binding</keyword>
<protein>
    <submittedName>
        <fullName evidence="32">Putative FYVE RhoGEF and PH domain-containing protein 5-like</fullName>
    </submittedName>
</protein>
<keyword evidence="20" id="KW-0206">Cytoskeleton</keyword>
<evidence type="ECO:0000256" key="4">
    <source>
        <dbReference type="ARBA" id="ARBA00005490"/>
    </source>
</evidence>
<evidence type="ECO:0000256" key="1">
    <source>
        <dbReference type="ARBA" id="ARBA00001946"/>
    </source>
</evidence>
<dbReference type="InterPro" id="IPR051092">
    <property type="entry name" value="FYVE_RhoGEF_PH"/>
</dbReference>
<dbReference type="InterPro" id="IPR000306">
    <property type="entry name" value="Znf_FYVE"/>
</dbReference>
<keyword evidence="33" id="KW-1185">Reference proteome</keyword>
<keyword evidence="8" id="KW-0597">Phosphoprotein</keyword>
<keyword evidence="15" id="KW-0418">Kinase</keyword>
<feature type="compositionally biased region" description="Acidic residues" evidence="25">
    <location>
        <begin position="450"/>
        <end position="463"/>
    </location>
</feature>
<organism evidence="32 33">
    <name type="scientific">Scophthalmus maximus</name>
    <name type="common">Turbot</name>
    <name type="synonym">Psetta maxima</name>
    <dbReference type="NCBI Taxonomy" id="52904"/>
    <lineage>
        <taxon>Eukaryota</taxon>
        <taxon>Metazoa</taxon>
        <taxon>Chordata</taxon>
        <taxon>Craniata</taxon>
        <taxon>Vertebrata</taxon>
        <taxon>Euteleostomi</taxon>
        <taxon>Actinopterygii</taxon>
        <taxon>Neopterygii</taxon>
        <taxon>Teleostei</taxon>
        <taxon>Neoteleostei</taxon>
        <taxon>Acanthomorphata</taxon>
        <taxon>Carangaria</taxon>
        <taxon>Pleuronectiformes</taxon>
        <taxon>Pleuronectoidei</taxon>
        <taxon>Scophthalmidae</taxon>
        <taxon>Scophthalmus</taxon>
    </lineage>
</organism>
<dbReference type="SUPFAM" id="SSF57889">
    <property type="entry name" value="Cysteine-rich domain"/>
    <property type="match status" value="2"/>
</dbReference>
<sequence length="2223" mass="249412">MHTPGEVHGGVMRGHAVNVLPPLDILCGVMEGGSADFQNPLQVPQPKVHSHLTIKVQSKLMSRPCPRVHGPKPPVAPKPRPLYESLPRGESRPTQSLSNGDLAHSDGETEDLHEMVEENHDKEERIEANGRGDDNKEEGVEVKEADVLYNDADTDSIASEDTVKGDDGSAVDTTEEENTDNDLNQPDGGNHTDDEDTSTPSLLLTETGDEALEEEEGEQQSFCKKTDVHCDSTGLSNENVDGQTLDQTRSLSQGDKDNDIGLNEPGSDQSEDDLHCDKDKTELEAEGFAFGFCVLPTVTEEYPYDVIGATDDASDTCESCDPAETGDVEVWQPERATKDVSGCFRFTSSTEDVFGPYSVIEAVPRDMTDTADPEWSQDDTDDKPSDDVDKLEDKQALSEQIETEEGTEEPNQHKDNVKDSESTDEYADIDDSLCPKADESEQLECVSSEDYVEIGDDDEEEDEREKKHVKGKSAKERTAKREQSFHSQRKSCQPRLRLCNITVPVELDLGRAPELTNRVVFAHTTEAFEEDIEELDCHIVPYYEDTDSDSEEHIYEEAGFDSEGENFVTLDRKTIVSRSRSYSGKVPGYVPETVPEETGTEYQTHDYCSVALDKNREPLNHSQPPGVNSLIPSMNSRRLLLYSRSAEGPELSLKTPTEIKRSLRDEIRMKRKDDTLSLPCVITSSGSFSQRSHQSSSGVSTPTSLVDIPPPFELAYITKRPVTKSSPSLLIQHEPSDLPKKKKSSFKRFLALKFKRKTDSKGFSDVSVRSSRSSSESSHHGPSRVIELDRRSTGSSPQLQSHIVNPHQRPSDLPSSFVLDNVHQRRKGDPKFYGRGVSRVESFEERSRRSAMPLPLTKPRSISFPSADTSDYENIPAMSSDYENIQIPGRPTRSHTVTEFFEDPNRNTAACNENDGYVDMNSFPGIDSKPQTSKEDTESAYTEPFPMNPVSAGLSADEDHGRTSEEEEGVGEQSFDRQIDGRSRAFYVAKELVDSERLHVSAIKYLQEDFRSAVAAATGEEGEPLLDEQRLGEILGVLPQVYSLHSSILTELEDRISQWEDSQRVVDVILSRREDFAVFDTYISEYDRSMSLLEESCRSNPAFASIVKKFETCGPKETEVPLKHQLLQVIVRVLQYRMLLTDYLNNLSPDSKEYEDTQAALVIVSEVADQANDNLKQGENLLRLVHIEYSVKGKRDLLKPGRMFVKEGTLMKVSRKSRQPRHLFLMNDIMLYTYPQQDGKYRLKNTLSLSGMKVSKPVLDDVLNCIRIEVSDITITLSASSVGEREDWFHALSRAIADHAAGLCTFGGPCSEAREKLWMALGEAAPVLVPVSHVMMCMNCTSDFSLTLRRHHCNACGKVVCRACSRNRYPLKYLKDRVAKVCDHCYAELRKRGGSVSGACGSSSPRTPRASRPLSAVFQSLQPPSLWKSRKSTSTLNQVSLGVEGSTMSGSLQRRKKSKRKWKRLWFLLKDKVLYTFTAREDKVASESLPLQGFTVKLSERPEGEESSNVFHLYHKKTLYYSFRAEDLPTARRKNFQGQMSGSRTYGAYDLGVLPSMADPPICAVKMKESVNTERGKTLVQRKPTMYPTWKSTFDAHIYEGRVLEMVLMHNTEEPLAKATVGVSVLAERCKKSKNNGRTEFWVDLHPSGRVQMAVQFFLEDTDAAAMQPSVKVSSAEDGVTTLNRRRGAFKQPKVHLIKNHEFTATFFGQPTFCSVCREFLWGLNKQGYKCRQCNAAIHKKCIEKIIGRCTGTAANSRDTLFQKERFKIDMPHRFKYYNYKSPTFCDHCGSLLWGLFKQGLKCEDCGMNVHTNCKKKVANLCGINQKLLAEALSQVSQKSMKKSDNVNASDTGIYQDIQSATVDPGAPANGNAGEGVNPAPAAPVVPRVHLTLNQLVFHKVLGKGSFGKVLLAELKGQGQYFAVKALKKDVVLMDDDVECTMVEKRVLALAWDNPFLTHLYSTFQSKEHLFFVMEYLNGGDLMFHIQDKGRFDLNRATFYAAEIVVGLQFLHSKGIIYRDLKLDNVMLDKDGHIKIADFGMCKENVFGEARATTFCGTPDYIAPEILLGQKYTFSVDWWSFGVLVYEMLIGQSPYQGDDEDELFESIRSDTPHYPRWITKEAKNLLELLFERDPSRRLGVVGDIHAHPFFKTINWPALEKRQVEPPFKPKVKSPSDCSNFDREFLSEKPRLSHADKNLIDSMDPAAFAGFSFINPKLEQMIRK</sequence>
<evidence type="ECO:0000259" key="28">
    <source>
        <dbReference type="PROSITE" id="PS50011"/>
    </source>
</evidence>
<feature type="region of interest" description="Disordered" evidence="25">
    <location>
        <begin position="364"/>
        <end position="489"/>
    </location>
</feature>
<dbReference type="Pfam" id="PF00433">
    <property type="entry name" value="Pkinase_C"/>
    <property type="match status" value="1"/>
</dbReference>
<dbReference type="FunFam" id="1.10.510.10:FF:000150">
    <property type="entry name" value="Protein kinase C, theta"/>
    <property type="match status" value="1"/>
</dbReference>
<dbReference type="Pfam" id="PF00069">
    <property type="entry name" value="Pkinase"/>
    <property type="match status" value="1"/>
</dbReference>
<feature type="compositionally biased region" description="Basic and acidic residues" evidence="25">
    <location>
        <begin position="382"/>
        <end position="396"/>
    </location>
</feature>
<feature type="compositionally biased region" description="Basic and acidic residues" evidence="25">
    <location>
        <begin position="410"/>
        <end position="421"/>
    </location>
</feature>
<dbReference type="PANTHER" id="PTHR12673:SF13">
    <property type="entry name" value="FYVE, RHOGEF AND PH DOMAIN-CONTAINING PROTEIN 5"/>
    <property type="match status" value="1"/>
</dbReference>
<evidence type="ECO:0000256" key="9">
    <source>
        <dbReference type="ARBA" id="ARBA00022658"/>
    </source>
</evidence>
<evidence type="ECO:0000256" key="8">
    <source>
        <dbReference type="ARBA" id="ARBA00022553"/>
    </source>
</evidence>
<dbReference type="PROSITE" id="PS00107">
    <property type="entry name" value="PROTEIN_KINASE_ATP"/>
    <property type="match status" value="1"/>
</dbReference>
<feature type="compositionally biased region" description="Basic and acidic residues" evidence="25">
    <location>
        <begin position="473"/>
        <end position="484"/>
    </location>
</feature>
<feature type="domain" description="PH" evidence="26">
    <location>
        <begin position="1203"/>
        <end position="1297"/>
    </location>
</feature>
<name>A0A2U9BHF1_SCOMX</name>
<dbReference type="Gene3D" id="1.20.900.10">
    <property type="entry name" value="Dbl homology (DH) domain"/>
    <property type="match status" value="1"/>
</dbReference>
<dbReference type="PROSITE" id="PS51285">
    <property type="entry name" value="AGC_KINASE_CTER"/>
    <property type="match status" value="1"/>
</dbReference>
<dbReference type="InterPro" id="IPR046349">
    <property type="entry name" value="C1-like_sf"/>
</dbReference>
<dbReference type="GO" id="GO:0004697">
    <property type="term" value="F:diacylglycerol-dependent serine/threonine kinase activity"/>
    <property type="evidence" value="ECO:0007669"/>
    <property type="project" value="UniProtKB-EC"/>
</dbReference>
<feature type="compositionally biased region" description="Polar residues" evidence="25">
    <location>
        <begin position="793"/>
        <end position="803"/>
    </location>
</feature>
<dbReference type="SMART" id="SM00064">
    <property type="entry name" value="FYVE"/>
    <property type="match status" value="1"/>
</dbReference>
<dbReference type="SUPFAM" id="SSF56112">
    <property type="entry name" value="Protein kinase-like (PK-like)"/>
    <property type="match status" value="1"/>
</dbReference>
<feature type="domain" description="Phorbol-ester/DAG-type" evidence="29">
    <location>
        <begin position="1700"/>
        <end position="1750"/>
    </location>
</feature>
<dbReference type="InterPro" id="IPR000961">
    <property type="entry name" value="AGC-kinase_C"/>
</dbReference>
<dbReference type="InterPro" id="IPR008271">
    <property type="entry name" value="Ser/Thr_kinase_AS"/>
</dbReference>
<dbReference type="GO" id="GO:0005524">
    <property type="term" value="F:ATP binding"/>
    <property type="evidence" value="ECO:0007669"/>
    <property type="project" value="UniProtKB-UniRule"/>
</dbReference>
<feature type="domain" description="AGC-kinase C-terminal" evidence="31">
    <location>
        <begin position="2151"/>
        <end position="2222"/>
    </location>
</feature>
<evidence type="ECO:0000256" key="23">
    <source>
        <dbReference type="PROSITE-ProRule" id="PRU00091"/>
    </source>
</evidence>
<dbReference type="FunFam" id="3.30.60.20:FF:000008">
    <property type="entry name" value="Protein kinase C theta"/>
    <property type="match status" value="1"/>
</dbReference>
<dbReference type="PROSITE" id="PS50081">
    <property type="entry name" value="ZF_DAG_PE_2"/>
    <property type="match status" value="2"/>
</dbReference>
<feature type="region of interest" description="Disordered" evidence="25">
    <location>
        <begin position="58"/>
        <end position="279"/>
    </location>
</feature>
<evidence type="ECO:0000256" key="22">
    <source>
        <dbReference type="ARBA" id="ARBA00047470"/>
    </source>
</evidence>
<evidence type="ECO:0000256" key="7">
    <source>
        <dbReference type="ARBA" id="ARBA00022527"/>
    </source>
</evidence>
<accession>A0A2U9BHF1</accession>
<dbReference type="InterPro" id="IPR011993">
    <property type="entry name" value="PH-like_dom_sf"/>
</dbReference>
<proteinExistence type="inferred from homology"/>
<feature type="compositionally biased region" description="Acidic residues" evidence="25">
    <location>
        <begin position="422"/>
        <end position="431"/>
    </location>
</feature>
<dbReference type="Gene3D" id="1.10.510.10">
    <property type="entry name" value="Transferase(Phosphotransferase) domain 1"/>
    <property type="match status" value="1"/>
</dbReference>
<dbReference type="PROSITE" id="PS00108">
    <property type="entry name" value="PROTEIN_KINASE_ST"/>
    <property type="match status" value="1"/>
</dbReference>
<evidence type="ECO:0000256" key="17">
    <source>
        <dbReference type="ARBA" id="ARBA00022840"/>
    </source>
</evidence>
<dbReference type="Pfam" id="PF00130">
    <property type="entry name" value="C1_1"/>
    <property type="match status" value="2"/>
</dbReference>
<evidence type="ECO:0000256" key="18">
    <source>
        <dbReference type="ARBA" id="ARBA00022842"/>
    </source>
</evidence>
<feature type="compositionally biased region" description="Polar residues" evidence="25">
    <location>
        <begin position="233"/>
        <end position="253"/>
    </location>
</feature>
<dbReference type="SUPFAM" id="SSF50729">
    <property type="entry name" value="PH domain-like"/>
    <property type="match status" value="2"/>
</dbReference>